<protein>
    <submittedName>
        <fullName evidence="2">Recombinase family protein</fullName>
    </submittedName>
</protein>
<dbReference type="AlphaFoldDB" id="A0A936ZIH0"/>
<dbReference type="Pfam" id="PF07508">
    <property type="entry name" value="Recombinase"/>
    <property type="match status" value="1"/>
</dbReference>
<dbReference type="EMBL" id="JAEQMY010000103">
    <property type="protein sequence ID" value="MBL0407689.1"/>
    <property type="molecule type" value="Genomic_DNA"/>
</dbReference>
<sequence length="50" mass="5493">MAPLIDELEAQGITSLGAIAQALNEREIPTARGGKWTPIQVSRTLYRLSR</sequence>
<dbReference type="GO" id="GO:0003677">
    <property type="term" value="F:DNA binding"/>
    <property type="evidence" value="ECO:0007669"/>
    <property type="project" value="InterPro"/>
</dbReference>
<organism evidence="2 3">
    <name type="scientific">Microvirga aerilata</name>
    <dbReference type="NCBI Taxonomy" id="670292"/>
    <lineage>
        <taxon>Bacteria</taxon>
        <taxon>Pseudomonadati</taxon>
        <taxon>Pseudomonadota</taxon>
        <taxon>Alphaproteobacteria</taxon>
        <taxon>Hyphomicrobiales</taxon>
        <taxon>Methylobacteriaceae</taxon>
        <taxon>Microvirga</taxon>
    </lineage>
</organism>
<feature type="domain" description="Recombinase" evidence="1">
    <location>
        <begin position="14"/>
        <end position="45"/>
    </location>
</feature>
<evidence type="ECO:0000259" key="1">
    <source>
        <dbReference type="Pfam" id="PF07508"/>
    </source>
</evidence>
<keyword evidence="3" id="KW-1185">Reference proteome</keyword>
<gene>
    <name evidence="2" type="ORF">JKG68_27650</name>
</gene>
<dbReference type="GO" id="GO:0000150">
    <property type="term" value="F:DNA strand exchange activity"/>
    <property type="evidence" value="ECO:0007669"/>
    <property type="project" value="InterPro"/>
</dbReference>
<evidence type="ECO:0000313" key="2">
    <source>
        <dbReference type="EMBL" id="MBL0407689.1"/>
    </source>
</evidence>
<evidence type="ECO:0000313" key="3">
    <source>
        <dbReference type="Proteomes" id="UP000605848"/>
    </source>
</evidence>
<dbReference type="Proteomes" id="UP000605848">
    <property type="component" value="Unassembled WGS sequence"/>
</dbReference>
<reference evidence="2" key="1">
    <citation type="submission" date="2021-01" db="EMBL/GenBank/DDBJ databases">
        <title>Microvirga sp.</title>
        <authorList>
            <person name="Kim M.K."/>
        </authorList>
    </citation>
    <scope>NUCLEOTIDE SEQUENCE</scope>
    <source>
        <strain evidence="2">5420S-16</strain>
    </source>
</reference>
<name>A0A936ZIH0_9HYPH</name>
<accession>A0A936ZIH0</accession>
<proteinExistence type="predicted"/>
<comment type="caution">
    <text evidence="2">The sequence shown here is derived from an EMBL/GenBank/DDBJ whole genome shotgun (WGS) entry which is preliminary data.</text>
</comment>
<dbReference type="InterPro" id="IPR011109">
    <property type="entry name" value="DNA_bind_recombinase_dom"/>
</dbReference>